<evidence type="ECO:0000256" key="5">
    <source>
        <dbReference type="SAM" id="Phobius"/>
    </source>
</evidence>
<keyword evidence="4 5" id="KW-0472">Membrane</keyword>
<dbReference type="PANTHER" id="PTHR43847:SF1">
    <property type="entry name" value="BLL3993 PROTEIN"/>
    <property type="match status" value="1"/>
</dbReference>
<keyword evidence="6" id="KW-0808">Transferase</keyword>
<keyword evidence="6" id="KW-0489">Methyltransferase</keyword>
<evidence type="ECO:0000256" key="4">
    <source>
        <dbReference type="ARBA" id="ARBA00023136"/>
    </source>
</evidence>
<dbReference type="GO" id="GO:0008168">
    <property type="term" value="F:methyltransferase activity"/>
    <property type="evidence" value="ECO:0007669"/>
    <property type="project" value="UniProtKB-KW"/>
</dbReference>
<organism evidence="6 7">
    <name type="scientific">Colwellia psychrerythraea (strain 34H / ATCC BAA-681)</name>
    <name type="common">Vibrio psychroerythus</name>
    <dbReference type="NCBI Taxonomy" id="167879"/>
    <lineage>
        <taxon>Bacteria</taxon>
        <taxon>Pseudomonadati</taxon>
        <taxon>Pseudomonadota</taxon>
        <taxon>Gammaproteobacteria</taxon>
        <taxon>Alteromonadales</taxon>
        <taxon>Colwelliaceae</taxon>
        <taxon>Colwellia</taxon>
    </lineage>
</organism>
<evidence type="ECO:0000256" key="1">
    <source>
        <dbReference type="ARBA" id="ARBA00004127"/>
    </source>
</evidence>
<dbReference type="Gene3D" id="1.20.120.1630">
    <property type="match status" value="1"/>
</dbReference>
<dbReference type="EMBL" id="CP000083">
    <property type="protein sequence ID" value="AAZ24245.1"/>
    <property type="molecule type" value="Genomic_DNA"/>
</dbReference>
<gene>
    <name evidence="6" type="ordered locus">CPS_0255</name>
</gene>
<evidence type="ECO:0000256" key="3">
    <source>
        <dbReference type="ARBA" id="ARBA00022989"/>
    </source>
</evidence>
<sequence>MKVLENKIPPPLVGLLIGLGMWGLSTVTPVILLTNTVKSVLVIGFISLGIFFDLAGIISFRRAKTTVNPLKPNKASSLVTSGIYQVTRNPMYVGFVAFLLAWASFLGSAWGLILIPLYILYIQRFQIAPEERALTVLFKEEFTQYKAQVRPWL</sequence>
<keyword evidence="2 5" id="KW-0812">Transmembrane</keyword>
<dbReference type="Proteomes" id="UP000000547">
    <property type="component" value="Chromosome"/>
</dbReference>
<dbReference type="Pfam" id="PF04191">
    <property type="entry name" value="PEMT"/>
    <property type="match status" value="1"/>
</dbReference>
<reference evidence="6" key="1">
    <citation type="journal article" date="2005" name="Proc. Natl. Acad. Sci. U.S.A.">
        <title>The psychrophilic lifestyle as revealed by the genome sequence of Colwellia psychrerythraea 34H through genomic and proteomic analyses.</title>
        <authorList>
            <person name="Methe B.A."/>
            <person name="Nelson K.E."/>
            <person name="Deming J.W."/>
            <person name="Momen B."/>
            <person name="Melamud E."/>
            <person name="Zhang X."/>
            <person name="Moult J."/>
            <person name="Madupu R."/>
            <person name="Nelson W.C."/>
            <person name="Dodson R.J."/>
            <person name="Brinkac L.M."/>
            <person name="Daugherty S.C."/>
            <person name="Durkin A.S."/>
            <person name="DeBoy R.T."/>
            <person name="Kolonay J.F."/>
            <person name="Sullivan S.A."/>
            <person name="Zhou L."/>
            <person name="Davidsen T.M."/>
            <person name="Wu M."/>
            <person name="Huston A.L."/>
            <person name="Lewis M."/>
            <person name="Weaver B."/>
            <person name="Weidman J.F."/>
            <person name="Khouri H."/>
            <person name="Utterback T.R."/>
            <person name="Feldblyum T.V."/>
            <person name="Fraser C.M."/>
        </authorList>
    </citation>
    <scope>NUCLEOTIDE SEQUENCE [LARGE SCALE GENOMIC DNA]</scope>
    <source>
        <strain evidence="6">34H</strain>
    </source>
</reference>
<evidence type="ECO:0000313" key="6">
    <source>
        <dbReference type="EMBL" id="AAZ24245.1"/>
    </source>
</evidence>
<feature type="transmembrane region" description="Helical" evidence="5">
    <location>
        <begin position="92"/>
        <end position="122"/>
    </location>
</feature>
<dbReference type="InterPro" id="IPR052527">
    <property type="entry name" value="Metal_cation-efflux_comp"/>
</dbReference>
<feature type="transmembrane region" description="Helical" evidence="5">
    <location>
        <begin position="12"/>
        <end position="33"/>
    </location>
</feature>
<proteinExistence type="predicted"/>
<dbReference type="AlphaFoldDB" id="Q48A91"/>
<comment type="subcellular location">
    <subcellularLocation>
        <location evidence="1">Endomembrane system</location>
        <topology evidence="1">Multi-pass membrane protein</topology>
    </subcellularLocation>
</comment>
<feature type="transmembrane region" description="Helical" evidence="5">
    <location>
        <begin position="40"/>
        <end position="60"/>
    </location>
</feature>
<dbReference type="GO" id="GO:0012505">
    <property type="term" value="C:endomembrane system"/>
    <property type="evidence" value="ECO:0007669"/>
    <property type="project" value="UniProtKB-SubCell"/>
</dbReference>
<dbReference type="PANTHER" id="PTHR43847">
    <property type="entry name" value="BLL3993 PROTEIN"/>
    <property type="match status" value="1"/>
</dbReference>
<dbReference type="KEGG" id="cps:CPS_0255"/>
<evidence type="ECO:0000256" key="2">
    <source>
        <dbReference type="ARBA" id="ARBA00022692"/>
    </source>
</evidence>
<dbReference type="RefSeq" id="WP_011041129.1">
    <property type="nucleotide sequence ID" value="NC_003910.7"/>
</dbReference>
<dbReference type="HOGENOM" id="CLU_065200_4_2_6"/>
<dbReference type="InterPro" id="IPR007318">
    <property type="entry name" value="Phopholipid_MeTrfase"/>
</dbReference>
<keyword evidence="3 5" id="KW-1133">Transmembrane helix</keyword>
<dbReference type="GO" id="GO:0032259">
    <property type="term" value="P:methylation"/>
    <property type="evidence" value="ECO:0007669"/>
    <property type="project" value="UniProtKB-KW"/>
</dbReference>
<evidence type="ECO:0000313" key="7">
    <source>
        <dbReference type="Proteomes" id="UP000000547"/>
    </source>
</evidence>
<protein>
    <submittedName>
        <fullName evidence="6">Isoprenylcysteine carboxyl methyltransferase family protein</fullName>
    </submittedName>
</protein>
<name>Q48A91_COLP3</name>
<accession>Q48A91</accession>